<dbReference type="InterPro" id="IPR006553">
    <property type="entry name" value="Leu-rich_rpt_Cys-con_subtyp"/>
</dbReference>
<reference evidence="2 3" key="1">
    <citation type="journal article" date="2023" name="Plants (Basel)">
        <title>Bridging the Gap: Combining Genomics and Transcriptomics Approaches to Understand Stylosanthes scabra, an Orphan Legume from the Brazilian Caatinga.</title>
        <authorList>
            <person name="Ferreira-Neto J.R.C."/>
            <person name="da Silva M.D."/>
            <person name="Binneck E."/>
            <person name="de Melo N.F."/>
            <person name="da Silva R.H."/>
            <person name="de Melo A.L.T.M."/>
            <person name="Pandolfi V."/>
            <person name="Bustamante F.O."/>
            <person name="Brasileiro-Vidal A.C."/>
            <person name="Benko-Iseppon A.M."/>
        </authorList>
    </citation>
    <scope>NUCLEOTIDE SEQUENCE [LARGE SCALE GENOMIC DNA]</scope>
    <source>
        <tissue evidence="2">Leaves</tissue>
    </source>
</reference>
<dbReference type="SUPFAM" id="SSF52047">
    <property type="entry name" value="RNI-like"/>
    <property type="match status" value="2"/>
</dbReference>
<feature type="domain" description="F-box" evidence="1">
    <location>
        <begin position="22"/>
        <end position="59"/>
    </location>
</feature>
<dbReference type="PANTHER" id="PTHR13318">
    <property type="entry name" value="PARTNER OF PAIRED, ISOFORM B-RELATED"/>
    <property type="match status" value="1"/>
</dbReference>
<name>A0ABU6ZUE8_9FABA</name>
<dbReference type="SMART" id="SM00367">
    <property type="entry name" value="LRR_CC"/>
    <property type="match status" value="9"/>
</dbReference>
<dbReference type="Gene3D" id="3.80.10.10">
    <property type="entry name" value="Ribonuclease Inhibitor"/>
    <property type="match status" value="4"/>
</dbReference>
<dbReference type="Proteomes" id="UP001341840">
    <property type="component" value="Unassembled WGS sequence"/>
</dbReference>
<gene>
    <name evidence="2" type="ORF">PIB30_093026</name>
</gene>
<dbReference type="PANTHER" id="PTHR13318:SF106">
    <property type="entry name" value="F-BOX_LRR-REPEAT PROTEIN 2"/>
    <property type="match status" value="1"/>
</dbReference>
<evidence type="ECO:0000259" key="1">
    <source>
        <dbReference type="Pfam" id="PF12937"/>
    </source>
</evidence>
<evidence type="ECO:0000313" key="2">
    <source>
        <dbReference type="EMBL" id="MED6225376.1"/>
    </source>
</evidence>
<accession>A0ABU6ZUE8</accession>
<dbReference type="InterPro" id="IPR032675">
    <property type="entry name" value="LRR_dom_sf"/>
</dbReference>
<protein>
    <recommendedName>
        <fullName evidence="1">F-box domain-containing protein</fullName>
    </recommendedName>
</protein>
<dbReference type="InterPro" id="IPR001810">
    <property type="entry name" value="F-box_dom"/>
</dbReference>
<keyword evidence="3" id="KW-1185">Reference proteome</keyword>
<organism evidence="2 3">
    <name type="scientific">Stylosanthes scabra</name>
    <dbReference type="NCBI Taxonomy" id="79078"/>
    <lineage>
        <taxon>Eukaryota</taxon>
        <taxon>Viridiplantae</taxon>
        <taxon>Streptophyta</taxon>
        <taxon>Embryophyta</taxon>
        <taxon>Tracheophyta</taxon>
        <taxon>Spermatophyta</taxon>
        <taxon>Magnoliopsida</taxon>
        <taxon>eudicotyledons</taxon>
        <taxon>Gunneridae</taxon>
        <taxon>Pentapetalae</taxon>
        <taxon>rosids</taxon>
        <taxon>fabids</taxon>
        <taxon>Fabales</taxon>
        <taxon>Fabaceae</taxon>
        <taxon>Papilionoideae</taxon>
        <taxon>50 kb inversion clade</taxon>
        <taxon>dalbergioids sensu lato</taxon>
        <taxon>Dalbergieae</taxon>
        <taxon>Pterocarpus clade</taxon>
        <taxon>Stylosanthes</taxon>
    </lineage>
</organism>
<sequence>MAASSSSSFSSRNCRYYYYQLPHLPDECWESIFKHIIDPLDLESISLVSRQFHSFVNRTRTHLTISDHVIPHLPALLRRFTALTSIKLTPEINADIDALLSQIASFDLPSLHSLDISDQRTFPSHGLRQFSQKFPTLKSLYCSYTKPDLVLISECFPNLEEIDVSYTPVFSDADLQEKALASGLKKLRKVNLSGTYIIGDSSIFILCQNCKFLEELVVVCQTSCLCRIGFANAIRMTPQLRSFSVSNCNVTSELIDALVSLKGLTCLDLSYARISDDALCVLAEQGLPLRKLSLPGCKGCGYGGISCLLRKCNNLQYLDLQETEFLNDQCVIGLSLLLGNLKVVKLSENRELTDLSLFAILRNCPFITEIKMEKTGIGKHKLREDCLVVNSHVKCLYLARNSWLNDASVTMLASVCPNLEMMDLSICHGVSKGAIEVLWSCRKIQRMNLAHFGYDMFPFQFRVCFDVPTLFVLNLSGLGISNEDLSFISKSCYKLKELELTSCHKITTMGVKQAVKNCKQLRTITLSFCRKVSAGVVAWMVSARPSLRQIRPPPQFHFDEGQRDLFLRRGCFVGQ</sequence>
<comment type="caution">
    <text evidence="2">The sequence shown here is derived from an EMBL/GenBank/DDBJ whole genome shotgun (WGS) entry which is preliminary data.</text>
</comment>
<proteinExistence type="predicted"/>
<dbReference type="EMBL" id="JASCZI010273819">
    <property type="protein sequence ID" value="MED6225376.1"/>
    <property type="molecule type" value="Genomic_DNA"/>
</dbReference>
<dbReference type="Pfam" id="PF12937">
    <property type="entry name" value="F-box-like"/>
    <property type="match status" value="1"/>
</dbReference>
<evidence type="ECO:0000313" key="3">
    <source>
        <dbReference type="Proteomes" id="UP001341840"/>
    </source>
</evidence>